<evidence type="ECO:0000256" key="1">
    <source>
        <dbReference type="SAM" id="SignalP"/>
    </source>
</evidence>
<reference evidence="2" key="1">
    <citation type="submission" date="2021-10" db="EMBL/GenBank/DDBJ databases">
        <title>Streptomyces nigrumlapis sp.nov.,an antimicrobial producing actinobacterium isolated from Black Gobi rocks.</title>
        <authorList>
            <person name="Wen Y."/>
            <person name="Zhang W."/>
            <person name="Liu X.G."/>
        </authorList>
    </citation>
    <scope>NUCLEOTIDE SEQUENCE</scope>
    <source>
        <strain evidence="2">ST13-2-2</strain>
    </source>
</reference>
<keyword evidence="3" id="KW-1185">Reference proteome</keyword>
<gene>
    <name evidence="2" type="ORF">K9S39_01955</name>
</gene>
<evidence type="ECO:0000313" key="3">
    <source>
        <dbReference type="Proteomes" id="UP000830115"/>
    </source>
</evidence>
<feature type="signal peptide" evidence="1">
    <location>
        <begin position="1"/>
        <end position="30"/>
    </location>
</feature>
<evidence type="ECO:0000313" key="2">
    <source>
        <dbReference type="EMBL" id="UQA90809.1"/>
    </source>
</evidence>
<organism evidence="2 3">
    <name type="scientific">Streptomyces halobius</name>
    <dbReference type="NCBI Taxonomy" id="2879846"/>
    <lineage>
        <taxon>Bacteria</taxon>
        <taxon>Bacillati</taxon>
        <taxon>Actinomycetota</taxon>
        <taxon>Actinomycetes</taxon>
        <taxon>Kitasatosporales</taxon>
        <taxon>Streptomycetaceae</taxon>
        <taxon>Streptomyces</taxon>
    </lineage>
</organism>
<accession>A0ABY4M1Q5</accession>
<sequence>MLTAPRSTWAASAALAGLLLAAVPTVTASAAPATARGAAVTADANHSCRYYEGTQGAARKPV</sequence>
<keyword evidence="1" id="KW-0732">Signal</keyword>
<proteinExistence type="predicted"/>
<name>A0ABY4M1Q5_9ACTN</name>
<dbReference type="RefSeq" id="WP_248861576.1">
    <property type="nucleotide sequence ID" value="NZ_CP086322.1"/>
</dbReference>
<dbReference type="Proteomes" id="UP000830115">
    <property type="component" value="Chromosome"/>
</dbReference>
<feature type="chain" id="PRO_5047154412" evidence="1">
    <location>
        <begin position="31"/>
        <end position="62"/>
    </location>
</feature>
<dbReference type="EMBL" id="CP086322">
    <property type="protein sequence ID" value="UQA90809.1"/>
    <property type="molecule type" value="Genomic_DNA"/>
</dbReference>
<protein>
    <submittedName>
        <fullName evidence="2">Uncharacterized protein</fullName>
    </submittedName>
</protein>